<accession>A0AB74EYW9</accession>
<reference evidence="1 2" key="1">
    <citation type="submission" date="2016-11" db="EMBL/GenBank/DDBJ databases">
        <authorList>
            <person name="Varghese N."/>
            <person name="Submissions S."/>
        </authorList>
    </citation>
    <scope>NUCLEOTIDE SEQUENCE [LARGE SCALE GENOMIC DNA]</scope>
    <source>
        <strain evidence="1 2">FD</strain>
    </source>
</reference>
<gene>
    <name evidence="1" type="ORF">SAMN04515649_10638</name>
</gene>
<dbReference type="Proteomes" id="UP000184012">
    <property type="component" value="Unassembled WGS sequence"/>
</dbReference>
<organism evidence="1 2">
    <name type="scientific">Eubacterium callanderi</name>
    <dbReference type="NCBI Taxonomy" id="53442"/>
    <lineage>
        <taxon>Bacteria</taxon>
        <taxon>Bacillati</taxon>
        <taxon>Bacillota</taxon>
        <taxon>Clostridia</taxon>
        <taxon>Eubacteriales</taxon>
        <taxon>Eubacteriaceae</taxon>
        <taxon>Eubacterium</taxon>
    </lineage>
</organism>
<comment type="caution">
    <text evidence="1">The sequence shown here is derived from an EMBL/GenBank/DDBJ whole genome shotgun (WGS) entry which is preliminary data.</text>
</comment>
<dbReference type="EMBL" id="FRBP01000006">
    <property type="protein sequence ID" value="SHL56912.1"/>
    <property type="molecule type" value="Genomic_DNA"/>
</dbReference>
<protein>
    <submittedName>
        <fullName evidence="1">Uncharacterized protein</fullName>
    </submittedName>
</protein>
<dbReference type="RefSeq" id="WP_073382780.1">
    <property type="nucleotide sequence ID" value="NZ_FRBP01000006.1"/>
</dbReference>
<evidence type="ECO:0000313" key="1">
    <source>
        <dbReference type="EMBL" id="SHL56912.1"/>
    </source>
</evidence>
<sequence length="165" mass="18091">MERPTNGIASLELISGLTPKKADDNFRISYDGDDLLIVEKTGFLKNKEAQTFRLALNKIISMGIITKENIEEKQKSVVGRGVAGALLFGPAGAIVGGISGTGTKKTKKSESVLVISYYGKNEEDIKTINFGILGDLLDHEVQFVQYFKETYTDELTENENGEIIL</sequence>
<evidence type="ECO:0000313" key="2">
    <source>
        <dbReference type="Proteomes" id="UP000184012"/>
    </source>
</evidence>
<dbReference type="AlphaFoldDB" id="A0AB74EYW9"/>
<name>A0AB74EYW9_9FIRM</name>
<proteinExistence type="predicted"/>